<name>A0A8S3QKB4_MYTED</name>
<keyword evidence="2" id="KW-0812">Transmembrane</keyword>
<sequence>MGNDIVAYRMTIGLFYHKISLGCLRKTFVSFSVYELLAVLFTNISRLKLCIFNLYRSSAYMISLYILLLWLLLICGDIEPNPGPERTPEISEKTLSIFHGNIRSLRNKLNYIVDIIEDYDVVFLTETHLDSNITDSDLYISVTDSIPVLDKDTIPFDRGISDHDGTYVTINCGFSKRRTYNRSIWDYKKGDYDLMKQKVVETNWEFLISDASDVHVAATNFTNSFLNIASECIPTREVTIRCDDKVWYDSNLRRETRKRDRLRNIFIRSNSASAEKKFKQQRNKVNNLKKQAKKYFFTSINENLDELKVTNCKQYWKTVNMLIKSDTPSHDLPPMTDPDHNFKLALFADDTSIGHTAPDESTLKNSISRDLDYLRAAMTIILLLTGLNSCANPFIFLAFSGRLCKSPTTAARTSTCPTSHTELNSETRLRSTNDHTDKYKFVTPPAKDSYL</sequence>
<proteinExistence type="predicted"/>
<feature type="transmembrane region" description="Helical" evidence="2">
    <location>
        <begin position="373"/>
        <end position="399"/>
    </location>
</feature>
<dbReference type="OrthoDB" id="5987290at2759"/>
<feature type="region of interest" description="Disordered" evidence="1">
    <location>
        <begin position="410"/>
        <end position="436"/>
    </location>
</feature>
<feature type="transmembrane region" description="Helical" evidence="2">
    <location>
        <begin position="57"/>
        <end position="76"/>
    </location>
</feature>
<reference evidence="3" key="1">
    <citation type="submission" date="2021-03" db="EMBL/GenBank/DDBJ databases">
        <authorList>
            <person name="Bekaert M."/>
        </authorList>
    </citation>
    <scope>NUCLEOTIDE SEQUENCE</scope>
</reference>
<dbReference type="EMBL" id="CAJPWZ010000520">
    <property type="protein sequence ID" value="CAG2195441.1"/>
    <property type="molecule type" value="Genomic_DNA"/>
</dbReference>
<gene>
    <name evidence="3" type="ORF">MEDL_10429</name>
</gene>
<dbReference type="PANTHER" id="PTHR47510:SF3">
    <property type="entry name" value="ENDO_EXONUCLEASE_PHOSPHATASE DOMAIN-CONTAINING PROTEIN"/>
    <property type="match status" value="1"/>
</dbReference>
<keyword evidence="2" id="KW-0472">Membrane</keyword>
<keyword evidence="4" id="KW-1185">Reference proteome</keyword>
<organism evidence="3 4">
    <name type="scientific">Mytilus edulis</name>
    <name type="common">Blue mussel</name>
    <dbReference type="NCBI Taxonomy" id="6550"/>
    <lineage>
        <taxon>Eukaryota</taxon>
        <taxon>Metazoa</taxon>
        <taxon>Spiralia</taxon>
        <taxon>Lophotrochozoa</taxon>
        <taxon>Mollusca</taxon>
        <taxon>Bivalvia</taxon>
        <taxon>Autobranchia</taxon>
        <taxon>Pteriomorphia</taxon>
        <taxon>Mytilida</taxon>
        <taxon>Mytiloidea</taxon>
        <taxon>Mytilidae</taxon>
        <taxon>Mytilinae</taxon>
        <taxon>Mytilus</taxon>
    </lineage>
</organism>
<feature type="compositionally biased region" description="Basic and acidic residues" evidence="1">
    <location>
        <begin position="423"/>
        <end position="436"/>
    </location>
</feature>
<dbReference type="AlphaFoldDB" id="A0A8S3QKB4"/>
<accession>A0A8S3QKB4</accession>
<evidence type="ECO:0000313" key="3">
    <source>
        <dbReference type="EMBL" id="CAG2195441.1"/>
    </source>
</evidence>
<evidence type="ECO:0000256" key="1">
    <source>
        <dbReference type="SAM" id="MobiDB-lite"/>
    </source>
</evidence>
<feature type="compositionally biased region" description="Polar residues" evidence="1">
    <location>
        <begin position="410"/>
        <end position="422"/>
    </location>
</feature>
<evidence type="ECO:0008006" key="5">
    <source>
        <dbReference type="Google" id="ProtNLM"/>
    </source>
</evidence>
<dbReference type="PANTHER" id="PTHR47510">
    <property type="entry name" value="REVERSE TRANSCRIPTASE DOMAIN-CONTAINING PROTEIN"/>
    <property type="match status" value="1"/>
</dbReference>
<evidence type="ECO:0000256" key="2">
    <source>
        <dbReference type="SAM" id="Phobius"/>
    </source>
</evidence>
<keyword evidence="2" id="KW-1133">Transmembrane helix</keyword>
<protein>
    <recommendedName>
        <fullName evidence="5">Endonuclease/exonuclease/phosphatase domain-containing protein</fullName>
    </recommendedName>
</protein>
<comment type="caution">
    <text evidence="3">The sequence shown here is derived from an EMBL/GenBank/DDBJ whole genome shotgun (WGS) entry which is preliminary data.</text>
</comment>
<dbReference type="Proteomes" id="UP000683360">
    <property type="component" value="Unassembled WGS sequence"/>
</dbReference>
<evidence type="ECO:0000313" key="4">
    <source>
        <dbReference type="Proteomes" id="UP000683360"/>
    </source>
</evidence>